<evidence type="ECO:0000256" key="1">
    <source>
        <dbReference type="SAM" id="Phobius"/>
    </source>
</evidence>
<dbReference type="InterPro" id="IPR029045">
    <property type="entry name" value="ClpP/crotonase-like_dom_sf"/>
</dbReference>
<feature type="transmembrane region" description="Helical" evidence="1">
    <location>
        <begin position="62"/>
        <end position="85"/>
    </location>
</feature>
<dbReference type="SUPFAM" id="SSF52096">
    <property type="entry name" value="ClpP/crotonase"/>
    <property type="match status" value="1"/>
</dbReference>
<accession>A0A316EN23</accession>
<gene>
    <name evidence="2" type="ORF">C7419_104204</name>
</gene>
<organism evidence="2 3">
    <name type="scientific">Cupriavidus plantarum</name>
    <dbReference type="NCBI Taxonomy" id="942865"/>
    <lineage>
        <taxon>Bacteria</taxon>
        <taxon>Pseudomonadati</taxon>
        <taxon>Pseudomonadota</taxon>
        <taxon>Betaproteobacteria</taxon>
        <taxon>Burkholderiales</taxon>
        <taxon>Burkholderiaceae</taxon>
        <taxon>Cupriavidus</taxon>
    </lineage>
</organism>
<keyword evidence="3" id="KW-1185">Reference proteome</keyword>
<keyword evidence="1" id="KW-1133">Transmembrane helix</keyword>
<protein>
    <submittedName>
        <fullName evidence="2">Uncharacterized protein</fullName>
    </submittedName>
</protein>
<evidence type="ECO:0000313" key="2">
    <source>
        <dbReference type="EMBL" id="PWK33529.1"/>
    </source>
</evidence>
<feature type="transmembrane region" description="Helical" evidence="1">
    <location>
        <begin position="246"/>
        <end position="269"/>
    </location>
</feature>
<dbReference type="EMBL" id="QGGT01000004">
    <property type="protein sequence ID" value="PWK33529.1"/>
    <property type="molecule type" value="Genomic_DNA"/>
</dbReference>
<keyword evidence="1" id="KW-0812">Transmembrane</keyword>
<feature type="transmembrane region" description="Helical" evidence="1">
    <location>
        <begin position="33"/>
        <end position="50"/>
    </location>
</feature>
<feature type="transmembrane region" description="Helical" evidence="1">
    <location>
        <begin position="97"/>
        <end position="115"/>
    </location>
</feature>
<evidence type="ECO:0000313" key="3">
    <source>
        <dbReference type="Proteomes" id="UP000245754"/>
    </source>
</evidence>
<sequence>MLVRGMRMVNTVLIGVAAIGLLAAFEVWRTGGAIYSLLGASIWLAPLFLTRQALGQNANAQAVRTATIANFVLMGFCGVGLLGGFVRGEAGTTANAAVARAVPVLIFAGLIVLNLRALSRRTQDLALAASSAISPRDAVFTIGSDVPSAPAAVSQPAEPPARGRYVMRHWRGQLSLPVSYWINGTLVATLLGMALPALGKLFGVSDSLRQLAMFSILAICVVYLSWVWSFVGIWRSAGRHAMRGGSTFWAYAARGSVLLGVCAAVGQMVTTYGPELREFAALAMGRDAIGEVDVKPSPNGEAVIVWGTLREGSAKTVLKVLDRTPSARTLILNSNGGRLLEGRVLAQAVRQRGLNTYVEGECSSACTYVLMAGVDRAATPNAKIGFHRASFSGMDSAVEGAAVKSMLDYYRKAGLPEDFVRRVSTTPADTVWYPSREELLRTRILTRVALRSEAPGMLMQVASRDALAARLKTSPLYRAFDQRFPGAVDRAAERAWAVKTRGGTDTEMGAALRGELKQAMPGVLRQASDDALTEFVKLLAAETNAARNIGVEACSHFLEGTLDTSNALPPVLVEEETKTIVMLLNSPPQKPRQQDPYMADAMMRVALQNLTKDQSRALTDKAFGARQPEARCEATLKFYRNVAAMPRPAQSAVLWSMYRR</sequence>
<dbReference type="Gene3D" id="3.90.226.10">
    <property type="entry name" value="2-enoyl-CoA Hydratase, Chain A, domain 1"/>
    <property type="match status" value="1"/>
</dbReference>
<dbReference type="Proteomes" id="UP000245754">
    <property type="component" value="Unassembled WGS sequence"/>
</dbReference>
<dbReference type="AlphaFoldDB" id="A0A316EN23"/>
<name>A0A316EN23_9BURK</name>
<proteinExistence type="predicted"/>
<feature type="transmembrane region" description="Helical" evidence="1">
    <location>
        <begin position="178"/>
        <end position="199"/>
    </location>
</feature>
<feature type="transmembrane region" description="Helical" evidence="1">
    <location>
        <begin position="211"/>
        <end position="234"/>
    </location>
</feature>
<keyword evidence="1" id="KW-0472">Membrane</keyword>
<comment type="caution">
    <text evidence="2">The sequence shown here is derived from an EMBL/GenBank/DDBJ whole genome shotgun (WGS) entry which is preliminary data.</text>
</comment>
<reference evidence="2 3" key="1">
    <citation type="submission" date="2018-05" db="EMBL/GenBank/DDBJ databases">
        <title>Genomic Encyclopedia of Type Strains, Phase IV (KMG-V): Genome sequencing to study the core and pangenomes of soil and plant-associated prokaryotes.</title>
        <authorList>
            <person name="Whitman W."/>
        </authorList>
    </citation>
    <scope>NUCLEOTIDE SEQUENCE [LARGE SCALE GENOMIC DNA]</scope>
    <source>
        <strain evidence="2 3">SLV-132</strain>
    </source>
</reference>